<evidence type="ECO:0000313" key="6">
    <source>
        <dbReference type="Proteomes" id="UP000094236"/>
    </source>
</evidence>
<reference evidence="6" key="1">
    <citation type="submission" date="2016-05" db="EMBL/GenBank/DDBJ databases">
        <title>Comparative genomics of biotechnologically important yeasts.</title>
        <authorList>
            <consortium name="DOE Joint Genome Institute"/>
            <person name="Riley R."/>
            <person name="Haridas S."/>
            <person name="Wolfe K.H."/>
            <person name="Lopes M.R."/>
            <person name="Hittinger C.T."/>
            <person name="Goker M."/>
            <person name="Salamov A."/>
            <person name="Wisecaver J."/>
            <person name="Long T.M."/>
            <person name="Aerts A.L."/>
            <person name="Barry K."/>
            <person name="Choi C."/>
            <person name="Clum A."/>
            <person name="Coughlan A.Y."/>
            <person name="Deshpande S."/>
            <person name="Douglass A.P."/>
            <person name="Hanson S.J."/>
            <person name="Klenk H.-P."/>
            <person name="Labutti K."/>
            <person name="Lapidus A."/>
            <person name="Lindquist E."/>
            <person name="Lipzen A."/>
            <person name="Meier-Kolthoff J.P."/>
            <person name="Ohm R.A."/>
            <person name="Otillar R.P."/>
            <person name="Pangilinan J."/>
            <person name="Peng Y."/>
            <person name="Rokas A."/>
            <person name="Rosa C.A."/>
            <person name="Scheuner C."/>
            <person name="Sibirny A.A."/>
            <person name="Slot J.C."/>
            <person name="Stielow J.B."/>
            <person name="Sun H."/>
            <person name="Kurtzman C.P."/>
            <person name="Blackwell M."/>
            <person name="Grigoriev I.V."/>
            <person name="Jeffries T.W."/>
        </authorList>
    </citation>
    <scope>NUCLEOTIDE SEQUENCE [LARGE SCALE GENOMIC DNA]</scope>
    <source>
        <strain evidence="6">NRRL Y-2460</strain>
    </source>
</reference>
<dbReference type="EMBL" id="KV454011">
    <property type="protein sequence ID" value="ODV98581.1"/>
    <property type="molecule type" value="Genomic_DNA"/>
</dbReference>
<keyword evidence="4" id="KW-0496">Mitochondrion</keyword>
<dbReference type="InterPro" id="IPR011856">
    <property type="entry name" value="tRNA_endonuc-like_dom_sf"/>
</dbReference>
<evidence type="ECO:0000256" key="4">
    <source>
        <dbReference type="ARBA" id="ARBA00023128"/>
    </source>
</evidence>
<gene>
    <name evidence="5" type="ORF">PACTADRAFT_25805</name>
</gene>
<evidence type="ECO:0000256" key="2">
    <source>
        <dbReference type="ARBA" id="ARBA00009554"/>
    </source>
</evidence>
<feature type="non-terminal residue" evidence="5">
    <location>
        <position position="215"/>
    </location>
</feature>
<evidence type="ECO:0000256" key="1">
    <source>
        <dbReference type="ARBA" id="ARBA00004173"/>
    </source>
</evidence>
<organism evidence="5 6">
    <name type="scientific">Pachysolen tannophilus NRRL Y-2460</name>
    <dbReference type="NCBI Taxonomy" id="669874"/>
    <lineage>
        <taxon>Eukaryota</taxon>
        <taxon>Fungi</taxon>
        <taxon>Dikarya</taxon>
        <taxon>Ascomycota</taxon>
        <taxon>Saccharomycotina</taxon>
        <taxon>Pichiomycetes</taxon>
        <taxon>Pachysolenaceae</taxon>
        <taxon>Pachysolen</taxon>
    </lineage>
</organism>
<feature type="non-terminal residue" evidence="5">
    <location>
        <position position="1"/>
    </location>
</feature>
<name>A0A1E4U3K7_PACTA</name>
<dbReference type="OrthoDB" id="20734at2759"/>
<dbReference type="Proteomes" id="UP000094236">
    <property type="component" value="Unassembled WGS sequence"/>
</dbReference>
<dbReference type="GO" id="GO:0003676">
    <property type="term" value="F:nucleic acid binding"/>
    <property type="evidence" value="ECO:0007669"/>
    <property type="project" value="InterPro"/>
</dbReference>
<dbReference type="InterPro" id="IPR018828">
    <property type="entry name" value="RRG7"/>
</dbReference>
<proteinExistence type="inferred from homology"/>
<dbReference type="PANTHER" id="PTHR28133:SF1">
    <property type="entry name" value="REQUIRED FOR RESPIRATORY GROWTH PROTEIN 7, MITOCHONDRIAL"/>
    <property type="match status" value="1"/>
</dbReference>
<dbReference type="AlphaFoldDB" id="A0A1E4U3K7"/>
<accession>A0A1E4U3K7</accession>
<evidence type="ECO:0000313" key="5">
    <source>
        <dbReference type="EMBL" id="ODV98581.1"/>
    </source>
</evidence>
<comment type="subcellular location">
    <subcellularLocation>
        <location evidence="1">Mitochondrion</location>
    </subcellularLocation>
</comment>
<comment type="similarity">
    <text evidence="2">Belongs to the RRG7 family.</text>
</comment>
<dbReference type="Gene3D" id="3.40.1350.10">
    <property type="match status" value="1"/>
</dbReference>
<protein>
    <recommendedName>
        <fullName evidence="3">Required for respiratory growth protein 7, mitochondrial</fullName>
    </recommendedName>
</protein>
<sequence>HLKINSLSTTSTHFTGTLYELSTLKFLKDYLKVTGLVHSGGTSDNGIDIRGYWDLSQYVTLAKTENIEEEDIIKKKTIIVNGSRIKPLILKKLYNGNNPLKINLLVQCKAYQSKLPPTTIRELSGIFNYNVNNLNKNKSILMIVTPNTLTHQALREFNNCRFGMMLVNLKLLGLKDSKMDRFTIASYKGGTLDGFYLNPYCKAMLEGIDINTEMK</sequence>
<keyword evidence="6" id="KW-1185">Reference proteome</keyword>
<dbReference type="PANTHER" id="PTHR28133">
    <property type="entry name" value="REQUIRED FOR RESPIRATORY GROWTH PROTEIN 7, MITOCHONDRIAL"/>
    <property type="match status" value="1"/>
</dbReference>
<evidence type="ECO:0000256" key="3">
    <source>
        <dbReference type="ARBA" id="ARBA00014638"/>
    </source>
</evidence>
<dbReference type="GO" id="GO:0005739">
    <property type="term" value="C:mitochondrion"/>
    <property type="evidence" value="ECO:0007669"/>
    <property type="project" value="UniProtKB-SubCell"/>
</dbReference>
<dbReference type="Pfam" id="PF10356">
    <property type="entry name" value="RRG7"/>
    <property type="match status" value="1"/>
</dbReference>